<keyword evidence="4" id="KW-1003">Cell membrane</keyword>
<evidence type="ECO:0000256" key="10">
    <source>
        <dbReference type="SAM" id="MobiDB-lite"/>
    </source>
</evidence>
<keyword evidence="7 9" id="KW-1133">Transmembrane helix</keyword>
<feature type="domain" description="ABC transmembrane type-1" evidence="11">
    <location>
        <begin position="21"/>
        <end position="210"/>
    </location>
</feature>
<dbReference type="Gene3D" id="1.10.3720.10">
    <property type="entry name" value="MetI-like"/>
    <property type="match status" value="1"/>
</dbReference>
<comment type="subcellular location">
    <subcellularLocation>
        <location evidence="1 9">Cell membrane</location>
        <topology evidence="1 9">Multi-pass membrane protein</topology>
    </subcellularLocation>
</comment>
<evidence type="ECO:0000313" key="12">
    <source>
        <dbReference type="EMBL" id="SCF48672.1"/>
    </source>
</evidence>
<evidence type="ECO:0000256" key="3">
    <source>
        <dbReference type="ARBA" id="ARBA00022448"/>
    </source>
</evidence>
<name>A0A1C5ATY8_9ACTN</name>
<evidence type="ECO:0000256" key="4">
    <source>
        <dbReference type="ARBA" id="ARBA00022475"/>
    </source>
</evidence>
<protein>
    <submittedName>
        <fullName evidence="12">Amino acid ABC transporter membrane protein, PAAT family</fullName>
    </submittedName>
</protein>
<evidence type="ECO:0000256" key="2">
    <source>
        <dbReference type="ARBA" id="ARBA00010072"/>
    </source>
</evidence>
<reference evidence="13" key="1">
    <citation type="submission" date="2016-06" db="EMBL/GenBank/DDBJ databases">
        <authorList>
            <person name="Varghese N."/>
            <person name="Submissions Spin"/>
        </authorList>
    </citation>
    <scope>NUCLEOTIDE SEQUENCE [LARGE SCALE GENOMIC DNA]</scope>
    <source>
        <strain evidence="13">DSM 43168</strain>
    </source>
</reference>
<dbReference type="InterPro" id="IPR043429">
    <property type="entry name" value="ArtM/GltK/GlnP/TcyL/YhdX-like"/>
</dbReference>
<keyword evidence="6" id="KW-0029">Amino-acid transport</keyword>
<feature type="region of interest" description="Disordered" evidence="10">
    <location>
        <begin position="220"/>
        <end position="239"/>
    </location>
</feature>
<evidence type="ECO:0000313" key="13">
    <source>
        <dbReference type="Proteomes" id="UP000183585"/>
    </source>
</evidence>
<dbReference type="GO" id="GO:0006865">
    <property type="term" value="P:amino acid transport"/>
    <property type="evidence" value="ECO:0007669"/>
    <property type="project" value="UniProtKB-KW"/>
</dbReference>
<proteinExistence type="inferred from homology"/>
<evidence type="ECO:0000256" key="9">
    <source>
        <dbReference type="RuleBase" id="RU363032"/>
    </source>
</evidence>
<organism evidence="12 13">
    <name type="scientific">Micromonospora carbonacea</name>
    <dbReference type="NCBI Taxonomy" id="47853"/>
    <lineage>
        <taxon>Bacteria</taxon>
        <taxon>Bacillati</taxon>
        <taxon>Actinomycetota</taxon>
        <taxon>Actinomycetes</taxon>
        <taxon>Micromonosporales</taxon>
        <taxon>Micromonosporaceae</taxon>
        <taxon>Micromonospora</taxon>
    </lineage>
</organism>
<dbReference type="Proteomes" id="UP000183585">
    <property type="component" value="Unassembled WGS sequence"/>
</dbReference>
<evidence type="ECO:0000259" key="11">
    <source>
        <dbReference type="PROSITE" id="PS50928"/>
    </source>
</evidence>
<dbReference type="PROSITE" id="PS50928">
    <property type="entry name" value="ABC_TM1"/>
    <property type="match status" value="1"/>
</dbReference>
<dbReference type="Pfam" id="PF00528">
    <property type="entry name" value="BPD_transp_1"/>
    <property type="match status" value="1"/>
</dbReference>
<dbReference type="GO" id="GO:0022857">
    <property type="term" value="F:transmembrane transporter activity"/>
    <property type="evidence" value="ECO:0007669"/>
    <property type="project" value="InterPro"/>
</dbReference>
<sequence length="239" mass="26411">MGYDWQWSAITDNWHLLVSGLWLTIFYTAASAVLGLLMGSFLAMGRLSVRLWLRVPATVALEVLRGVPLLVLLVWMYYALPLFSGLSISAPVASVMALSLYGAAYYGEIVRGGILSIDPGQTDAGLSLGMTYSERMRRVVLPQAFRRMVPPLVNQSIIQLKNTSLASVLTVAELTYQAQQISSSTYRSLEIYTTVAFLYLAMVIPSSMLARRLEVKNRRFGGPKKRAPKPQKRKAGAFA</sequence>
<feature type="transmembrane region" description="Helical" evidence="9">
    <location>
        <begin position="191"/>
        <end position="210"/>
    </location>
</feature>
<evidence type="ECO:0000256" key="6">
    <source>
        <dbReference type="ARBA" id="ARBA00022970"/>
    </source>
</evidence>
<dbReference type="PANTHER" id="PTHR30614:SF20">
    <property type="entry name" value="GLUTAMINE TRANSPORT SYSTEM PERMEASE PROTEIN GLNP"/>
    <property type="match status" value="1"/>
</dbReference>
<feature type="transmembrane region" description="Helical" evidence="9">
    <location>
        <begin position="55"/>
        <end position="78"/>
    </location>
</feature>
<evidence type="ECO:0000256" key="5">
    <source>
        <dbReference type="ARBA" id="ARBA00022692"/>
    </source>
</evidence>
<dbReference type="SUPFAM" id="SSF161098">
    <property type="entry name" value="MetI-like"/>
    <property type="match status" value="1"/>
</dbReference>
<evidence type="ECO:0000256" key="8">
    <source>
        <dbReference type="ARBA" id="ARBA00023136"/>
    </source>
</evidence>
<accession>A0A1C5ATY8</accession>
<keyword evidence="3 9" id="KW-0813">Transport</keyword>
<comment type="similarity">
    <text evidence="2">Belongs to the binding-protein-dependent transport system permease family. HisMQ subfamily.</text>
</comment>
<evidence type="ECO:0000256" key="1">
    <source>
        <dbReference type="ARBA" id="ARBA00004651"/>
    </source>
</evidence>
<dbReference type="InterPro" id="IPR010065">
    <property type="entry name" value="AA_ABC_transptr_permease_3TM"/>
</dbReference>
<gene>
    <name evidence="12" type="ORF">GA0070563_11982</name>
</gene>
<keyword evidence="8 9" id="KW-0472">Membrane</keyword>
<dbReference type="CDD" id="cd06261">
    <property type="entry name" value="TM_PBP2"/>
    <property type="match status" value="1"/>
</dbReference>
<evidence type="ECO:0000256" key="7">
    <source>
        <dbReference type="ARBA" id="ARBA00022989"/>
    </source>
</evidence>
<dbReference type="EMBL" id="FMCT01000019">
    <property type="protein sequence ID" value="SCF48672.1"/>
    <property type="molecule type" value="Genomic_DNA"/>
</dbReference>
<dbReference type="InterPro" id="IPR035906">
    <property type="entry name" value="MetI-like_sf"/>
</dbReference>
<dbReference type="GO" id="GO:0043190">
    <property type="term" value="C:ATP-binding cassette (ABC) transporter complex"/>
    <property type="evidence" value="ECO:0007669"/>
    <property type="project" value="InterPro"/>
</dbReference>
<dbReference type="AlphaFoldDB" id="A0A1C5ATY8"/>
<dbReference type="RefSeq" id="WP_074478795.1">
    <property type="nucleotide sequence ID" value="NZ_FMCT01000019.1"/>
</dbReference>
<keyword evidence="13" id="KW-1185">Reference proteome</keyword>
<feature type="transmembrane region" description="Helical" evidence="9">
    <location>
        <begin position="20"/>
        <end position="43"/>
    </location>
</feature>
<keyword evidence="5 9" id="KW-0812">Transmembrane</keyword>
<dbReference type="NCBIfam" id="TIGR01726">
    <property type="entry name" value="HEQRo_perm_3TM"/>
    <property type="match status" value="1"/>
</dbReference>
<dbReference type="InterPro" id="IPR000515">
    <property type="entry name" value="MetI-like"/>
</dbReference>
<dbReference type="PANTHER" id="PTHR30614">
    <property type="entry name" value="MEMBRANE COMPONENT OF AMINO ACID ABC TRANSPORTER"/>
    <property type="match status" value="1"/>
</dbReference>